<keyword evidence="3" id="KW-1185">Reference proteome</keyword>
<evidence type="ECO:0000313" key="2">
    <source>
        <dbReference type="EMBL" id="KAJ8067114.1"/>
    </source>
</evidence>
<dbReference type="Proteomes" id="UP001152300">
    <property type="component" value="Unassembled WGS sequence"/>
</dbReference>
<keyword evidence="1" id="KW-0732">Signal</keyword>
<reference evidence="2" key="1">
    <citation type="submission" date="2022-11" db="EMBL/GenBank/DDBJ databases">
        <title>Genome Resource of Sclerotinia nivalis Strain SnTB1, a Plant Pathogen Isolated from American Ginseng.</title>
        <authorList>
            <person name="Fan S."/>
        </authorList>
    </citation>
    <scope>NUCLEOTIDE SEQUENCE</scope>
    <source>
        <strain evidence="2">SnTB1</strain>
    </source>
</reference>
<feature type="signal peptide" evidence="1">
    <location>
        <begin position="1"/>
        <end position="19"/>
    </location>
</feature>
<organism evidence="2 3">
    <name type="scientific">Sclerotinia nivalis</name>
    <dbReference type="NCBI Taxonomy" id="352851"/>
    <lineage>
        <taxon>Eukaryota</taxon>
        <taxon>Fungi</taxon>
        <taxon>Dikarya</taxon>
        <taxon>Ascomycota</taxon>
        <taxon>Pezizomycotina</taxon>
        <taxon>Leotiomycetes</taxon>
        <taxon>Helotiales</taxon>
        <taxon>Sclerotiniaceae</taxon>
        <taxon>Sclerotinia</taxon>
    </lineage>
</organism>
<name>A0A9X0DL59_9HELO</name>
<gene>
    <name evidence="2" type="ORF">OCU04_004489</name>
</gene>
<feature type="chain" id="PRO_5040954136" evidence="1">
    <location>
        <begin position="20"/>
        <end position="179"/>
    </location>
</feature>
<dbReference type="AlphaFoldDB" id="A0A9X0DL59"/>
<sequence>MHLIKFTTTIMLMAASISAVAIPQASTASNPRGIIDQWNASIKNVNDYLNNINTNDDSFIANTQTALKNVQEQAALTSGFNDKLLASIATTNLNKQPHNEVQSAFSGIQGKLNNILALNPKSANFDLQAQGFVSAMVHIWCRDYLFAVLKAWKIVGVDEIATGLNVCPFQAATGTFPGA</sequence>
<dbReference type="OrthoDB" id="3540102at2759"/>
<evidence type="ECO:0000256" key="1">
    <source>
        <dbReference type="SAM" id="SignalP"/>
    </source>
</evidence>
<proteinExistence type="predicted"/>
<comment type="caution">
    <text evidence="2">The sequence shown here is derived from an EMBL/GenBank/DDBJ whole genome shotgun (WGS) entry which is preliminary data.</text>
</comment>
<dbReference type="EMBL" id="JAPEIS010000004">
    <property type="protein sequence ID" value="KAJ8067114.1"/>
    <property type="molecule type" value="Genomic_DNA"/>
</dbReference>
<evidence type="ECO:0000313" key="3">
    <source>
        <dbReference type="Proteomes" id="UP001152300"/>
    </source>
</evidence>
<protein>
    <submittedName>
        <fullName evidence="2">Uncharacterized protein</fullName>
    </submittedName>
</protein>
<accession>A0A9X0DL59</accession>